<dbReference type="SUPFAM" id="SSF88633">
    <property type="entry name" value="Positive stranded ssRNA viruses"/>
    <property type="match status" value="1"/>
</dbReference>
<evidence type="ECO:0000256" key="1">
    <source>
        <dbReference type="ARBA" id="ARBA00004328"/>
    </source>
</evidence>
<dbReference type="InterPro" id="IPR000574">
    <property type="entry name" value="Tymo_coat"/>
</dbReference>
<name>A0A7T5QZE5_9VIRU</name>
<protein>
    <submittedName>
        <fullName evidence="6">CP</fullName>
    </submittedName>
</protein>
<dbReference type="GO" id="GO:0005198">
    <property type="term" value="F:structural molecule activity"/>
    <property type="evidence" value="ECO:0007669"/>
    <property type="project" value="InterPro"/>
</dbReference>
<evidence type="ECO:0000256" key="2">
    <source>
        <dbReference type="ARBA" id="ARBA00022561"/>
    </source>
</evidence>
<feature type="compositionally biased region" description="Low complexity" evidence="4">
    <location>
        <begin position="12"/>
        <end position="28"/>
    </location>
</feature>
<organism evidence="6">
    <name type="scientific">Nasturtium officinale macula-like virus 1</name>
    <dbReference type="NCBI Taxonomy" id="2794440"/>
    <lineage>
        <taxon>Viruses</taxon>
        <taxon>Riboviria</taxon>
        <taxon>Orthornavirae</taxon>
        <taxon>Kitrinoviricota</taxon>
        <taxon>Alsuviricetes</taxon>
        <taxon>Tymovirales</taxon>
        <taxon>Tymoviridae</taxon>
    </lineage>
</organism>
<dbReference type="EMBL" id="MW328754">
    <property type="protein sequence ID" value="QQG34659.1"/>
    <property type="molecule type" value="Genomic_RNA"/>
</dbReference>
<accession>A0A7T5QZE5</accession>
<dbReference type="InterPro" id="IPR029053">
    <property type="entry name" value="Viral_coat"/>
</dbReference>
<evidence type="ECO:0000256" key="4">
    <source>
        <dbReference type="SAM" id="MobiDB-lite"/>
    </source>
</evidence>
<feature type="region of interest" description="Disordered" evidence="4">
    <location>
        <begin position="1"/>
        <end position="31"/>
    </location>
</feature>
<keyword evidence="3" id="KW-0946">Virion</keyword>
<keyword evidence="2" id="KW-0167">Capsid protein</keyword>
<dbReference type="GO" id="GO:0019028">
    <property type="term" value="C:viral capsid"/>
    <property type="evidence" value="ECO:0007669"/>
    <property type="project" value="UniProtKB-KW"/>
</dbReference>
<sequence>MDFSTPFRFIESSHSSPSSFQFPKSPHSLPRRSRVTRCIATTPVIQMELVPALASLALDTIPPIINAMSQKTVVTSDDTPGSDRVPLSVQALPTQSPLPLEVAVPRSSHCLNMPFQVEVAGLLGYEEKSMSTVVNSLDTVKRITKYFRDAELISLEAVVYPMAGAYKYPVTVDLAWTPADVNVTGADVLNTPGSSRITSGGIHLMNHGVLTANLSYINPIIKSPIPYVNSPRLNFLFHVNPDVPKDKDQKRKASVFIRGVIRVSHPLALA</sequence>
<proteinExistence type="predicted"/>
<dbReference type="Pfam" id="PF00983">
    <property type="entry name" value="Tymo_coat"/>
    <property type="match status" value="1"/>
</dbReference>
<evidence type="ECO:0000313" key="6">
    <source>
        <dbReference type="EMBL" id="QQG34659.1"/>
    </source>
</evidence>
<evidence type="ECO:0000256" key="3">
    <source>
        <dbReference type="ARBA" id="ARBA00022844"/>
    </source>
</evidence>
<dbReference type="Gene3D" id="2.60.120.20">
    <property type="match status" value="1"/>
</dbReference>
<reference evidence="6" key="1">
    <citation type="submission" date="2020-11" db="EMBL/GenBank/DDBJ databases">
        <authorList>
            <person name="Bejerman N."/>
        </authorList>
    </citation>
    <scope>NUCLEOTIDE SEQUENCE</scope>
    <source>
        <strain evidence="6">Nastur</strain>
    </source>
</reference>
<feature type="domain" description="Tymovirus coat protein" evidence="5">
    <location>
        <begin position="92"/>
        <end position="268"/>
    </location>
</feature>
<evidence type="ECO:0000259" key="5">
    <source>
        <dbReference type="Pfam" id="PF00983"/>
    </source>
</evidence>
<comment type="subcellular location">
    <subcellularLocation>
        <location evidence="1">Virion</location>
    </subcellularLocation>
</comment>